<evidence type="ECO:0000256" key="1">
    <source>
        <dbReference type="ARBA" id="ARBA00022617"/>
    </source>
</evidence>
<gene>
    <name evidence="7" type="ORF">O1D97_15280</name>
</gene>
<name>A0ABT4JXJ1_9GAMM</name>
<dbReference type="PROSITE" id="PS51007">
    <property type="entry name" value="CYTC"/>
    <property type="match status" value="1"/>
</dbReference>
<feature type="transmembrane region" description="Helical" evidence="5">
    <location>
        <begin position="278"/>
        <end position="296"/>
    </location>
</feature>
<keyword evidence="5" id="KW-0812">Transmembrane</keyword>
<evidence type="ECO:0000256" key="3">
    <source>
        <dbReference type="ARBA" id="ARBA00023004"/>
    </source>
</evidence>
<keyword evidence="5" id="KW-1133">Transmembrane helix</keyword>
<dbReference type="SUPFAM" id="SSF46626">
    <property type="entry name" value="Cytochrome c"/>
    <property type="match status" value="1"/>
</dbReference>
<dbReference type="InterPro" id="IPR036909">
    <property type="entry name" value="Cyt_c-like_dom_sf"/>
</dbReference>
<keyword evidence="8" id="KW-1185">Reference proteome</keyword>
<reference evidence="7" key="1">
    <citation type="submission" date="2022-12" db="EMBL/GenBank/DDBJ databases">
        <title>Marinomonas 15G1-11 sp. nov, isolated from marine algae.</title>
        <authorList>
            <person name="Butt M."/>
            <person name="Choi D.G."/>
            <person name="Kim J.M."/>
            <person name="Lee J.K."/>
            <person name="Baek J.H."/>
            <person name="Jeon C.O."/>
        </authorList>
    </citation>
    <scope>NUCLEOTIDE SEQUENCE</scope>
    <source>
        <strain evidence="7">15G1-11</strain>
    </source>
</reference>
<dbReference type="Proteomes" id="UP001149719">
    <property type="component" value="Unassembled WGS sequence"/>
</dbReference>
<accession>A0ABT4JXJ1</accession>
<evidence type="ECO:0000259" key="6">
    <source>
        <dbReference type="PROSITE" id="PS51007"/>
    </source>
</evidence>
<evidence type="ECO:0000256" key="4">
    <source>
        <dbReference type="PROSITE-ProRule" id="PRU00433"/>
    </source>
</evidence>
<keyword evidence="1 4" id="KW-0349">Heme</keyword>
<organism evidence="7 8">
    <name type="scientific">Marinomonas phaeophyticola</name>
    <dbReference type="NCBI Taxonomy" id="3004091"/>
    <lineage>
        <taxon>Bacteria</taxon>
        <taxon>Pseudomonadati</taxon>
        <taxon>Pseudomonadota</taxon>
        <taxon>Gammaproteobacteria</taxon>
        <taxon>Oceanospirillales</taxon>
        <taxon>Oceanospirillaceae</taxon>
        <taxon>Marinomonas</taxon>
    </lineage>
</organism>
<feature type="transmembrane region" description="Helical" evidence="5">
    <location>
        <begin position="148"/>
        <end position="169"/>
    </location>
</feature>
<evidence type="ECO:0000256" key="5">
    <source>
        <dbReference type="SAM" id="Phobius"/>
    </source>
</evidence>
<keyword evidence="5" id="KW-0472">Membrane</keyword>
<keyword evidence="3 4" id="KW-0408">Iron</keyword>
<sequence>MLESHLHEWLNLFVRWFHITAGIAWIGASFYFNWLENNLVRTGPQKNGISGYLWAIHGGGIYRLEKYKTAPEKMPKTLHWFKWEAYTTWLSGMGLLIVQYYFNASLYLIDPSVMDITPTVAVMISVACIVASWVAYHTLSNMLENKPMLLSLIGLGAFMLVAYGLTHVFSGRGAFINMGAMIGTMMVANVAHVIMPSQKALLAAVEKGETVDPKYGAKALLRSRHNNYLTLPILFIMISNHYPSTYGSDLNWLILIALIVVSAGIRHYFNIRHKPEKNVWILPFACLCLLSLAWVTQPKAYQPSVLPVIQQDSLQRESSKVNSEVVQGSTVLRSDLDRRAHVILVERCASCHSAQPSSTMFSAPPAGVMFDTKEQIQSQMLKIYQQAVLQKTMPLGNLTKMLDEERDVLARWFQSHQ</sequence>
<dbReference type="RefSeq" id="WP_269126974.1">
    <property type="nucleotide sequence ID" value="NZ_JAPUBN010000019.1"/>
</dbReference>
<evidence type="ECO:0000256" key="2">
    <source>
        <dbReference type="ARBA" id="ARBA00022723"/>
    </source>
</evidence>
<feature type="transmembrane region" description="Helical" evidence="5">
    <location>
        <begin position="47"/>
        <end position="64"/>
    </location>
</feature>
<protein>
    <submittedName>
        <fullName evidence="7">Urate hydroxylase PuuD</fullName>
    </submittedName>
</protein>
<evidence type="ECO:0000313" key="7">
    <source>
        <dbReference type="EMBL" id="MCZ2722936.1"/>
    </source>
</evidence>
<dbReference type="EMBL" id="JAPUBN010000019">
    <property type="protein sequence ID" value="MCZ2722936.1"/>
    <property type="molecule type" value="Genomic_DNA"/>
</dbReference>
<comment type="caution">
    <text evidence="7">The sequence shown here is derived from an EMBL/GenBank/DDBJ whole genome shotgun (WGS) entry which is preliminary data.</text>
</comment>
<feature type="transmembrane region" description="Helical" evidence="5">
    <location>
        <begin position="12"/>
        <end position="35"/>
    </location>
</feature>
<feature type="transmembrane region" description="Helical" evidence="5">
    <location>
        <begin position="85"/>
        <end position="104"/>
    </location>
</feature>
<evidence type="ECO:0000313" key="8">
    <source>
        <dbReference type="Proteomes" id="UP001149719"/>
    </source>
</evidence>
<dbReference type="InterPro" id="IPR010389">
    <property type="entry name" value="Urate_ox_N"/>
</dbReference>
<feature type="transmembrane region" description="Helical" evidence="5">
    <location>
        <begin position="116"/>
        <end position="136"/>
    </location>
</feature>
<feature type="transmembrane region" description="Helical" evidence="5">
    <location>
        <begin position="175"/>
        <end position="194"/>
    </location>
</feature>
<feature type="domain" description="Cytochrome c" evidence="6">
    <location>
        <begin position="323"/>
        <end position="417"/>
    </location>
</feature>
<proteinExistence type="predicted"/>
<dbReference type="InterPro" id="IPR009056">
    <property type="entry name" value="Cyt_c-like_dom"/>
</dbReference>
<feature type="transmembrane region" description="Helical" evidence="5">
    <location>
        <begin position="250"/>
        <end position="269"/>
    </location>
</feature>
<keyword evidence="2 4" id="KW-0479">Metal-binding</keyword>
<dbReference type="Pfam" id="PF06181">
    <property type="entry name" value="Urate_ox_N"/>
    <property type="match status" value="1"/>
</dbReference>